<dbReference type="Ensembl" id="ENSACIT00000023697.1">
    <property type="protein sequence ID" value="ENSACIP00000023087.1"/>
    <property type="gene ID" value="ENSACIG00000017647.1"/>
</dbReference>
<dbReference type="FunFam" id="3.30.160.60:FF:000744">
    <property type="entry name" value="zinc finger E-box-binding homeobox 1"/>
    <property type="match status" value="1"/>
</dbReference>
<evidence type="ECO:0000259" key="10">
    <source>
        <dbReference type="PROSITE" id="PS50157"/>
    </source>
</evidence>
<dbReference type="SMART" id="SM00355">
    <property type="entry name" value="ZnF_C2H2"/>
    <property type="match status" value="6"/>
</dbReference>
<dbReference type="InterPro" id="IPR013087">
    <property type="entry name" value="Znf_C2H2_type"/>
</dbReference>
<dbReference type="PROSITE" id="PS00028">
    <property type="entry name" value="ZINC_FINGER_C2H2_1"/>
    <property type="match status" value="5"/>
</dbReference>
<dbReference type="GO" id="GO:0005634">
    <property type="term" value="C:nucleus"/>
    <property type="evidence" value="ECO:0007669"/>
    <property type="project" value="UniProtKB-SubCell"/>
</dbReference>
<keyword evidence="7" id="KW-0539">Nucleus</keyword>
<evidence type="ECO:0000256" key="8">
    <source>
        <dbReference type="PROSITE-ProRule" id="PRU00042"/>
    </source>
</evidence>
<dbReference type="PANTHER" id="PTHR23235:SF120">
    <property type="entry name" value="KRUPPEL-LIKE FACTOR 15"/>
    <property type="match status" value="1"/>
</dbReference>
<dbReference type="FunFam" id="3.30.160.60:FF:002343">
    <property type="entry name" value="Zinc finger protein 33A"/>
    <property type="match status" value="1"/>
</dbReference>
<dbReference type="Pfam" id="PF00096">
    <property type="entry name" value="zf-C2H2"/>
    <property type="match status" value="4"/>
</dbReference>
<name>A0A3Q0SJA9_AMPCI</name>
<evidence type="ECO:0000256" key="4">
    <source>
        <dbReference type="ARBA" id="ARBA00022771"/>
    </source>
</evidence>
<feature type="compositionally biased region" description="Basic residues" evidence="9">
    <location>
        <begin position="173"/>
        <end position="184"/>
    </location>
</feature>
<dbReference type="AlphaFoldDB" id="A0A3Q0SJA9"/>
<organism evidence="11 12">
    <name type="scientific">Amphilophus citrinellus</name>
    <name type="common">Midas cichlid</name>
    <name type="synonym">Cichlasoma citrinellum</name>
    <dbReference type="NCBI Taxonomy" id="61819"/>
    <lineage>
        <taxon>Eukaryota</taxon>
        <taxon>Metazoa</taxon>
        <taxon>Chordata</taxon>
        <taxon>Craniata</taxon>
        <taxon>Vertebrata</taxon>
        <taxon>Euteleostomi</taxon>
        <taxon>Actinopterygii</taxon>
        <taxon>Neopterygii</taxon>
        <taxon>Teleostei</taxon>
        <taxon>Neoteleostei</taxon>
        <taxon>Acanthomorphata</taxon>
        <taxon>Ovalentaria</taxon>
        <taxon>Cichlomorphae</taxon>
        <taxon>Cichliformes</taxon>
        <taxon>Cichlidae</taxon>
        <taxon>New World cichlids</taxon>
        <taxon>Cichlasomatinae</taxon>
        <taxon>Heroini</taxon>
        <taxon>Amphilophus</taxon>
    </lineage>
</organism>
<dbReference type="FunFam" id="3.30.160.60:FF:000176">
    <property type="entry name" value="zinc finger protein 70"/>
    <property type="match status" value="1"/>
</dbReference>
<evidence type="ECO:0000256" key="1">
    <source>
        <dbReference type="ARBA" id="ARBA00004123"/>
    </source>
</evidence>
<sequence length="405" mass="46896">MCTVQNLREFIKERLTAVCVEIFSEVQKTIGHYEEEINRHRRLLDINFQKWGSFPLSLIGRINTQHVFEEEILTKQQFCNQERNSSLDEENTEPLQIKEELEELCSSQEGEQVGQRQEADVFMVTLTYEDSDQSVAEPNSEDLLSHSAPEAEHQGHEESQHVDLGSTRNAEVKKRRHQRNRSHSQRVDNTPVSERQSETNTRKKSVQCDTCGKTFQHKSNLTRHLKSHTGDKPYSCSTCGKRFSDMSASIRHIKGHTEEKRFPCSTCEKRFKRKPDLERHIRTHTGEKPYPCITCGKRFGDVKSHLIRHLRVHTGEKPFPCNTCGKRFSGKWHLDYHLRVHSGEKPYPCSTCGKRFNDKTALKIHVRTHTGERPSTPLKGDKNKLQLSENFSAIEEFKMLKLTTG</sequence>
<keyword evidence="2" id="KW-0479">Metal-binding</keyword>
<evidence type="ECO:0000256" key="3">
    <source>
        <dbReference type="ARBA" id="ARBA00022737"/>
    </source>
</evidence>
<feature type="domain" description="C2H2-type" evidence="10">
    <location>
        <begin position="290"/>
        <end position="318"/>
    </location>
</feature>
<keyword evidence="6" id="KW-0238">DNA-binding</keyword>
<evidence type="ECO:0000256" key="2">
    <source>
        <dbReference type="ARBA" id="ARBA00022723"/>
    </source>
</evidence>
<accession>A0A3Q0SJA9</accession>
<evidence type="ECO:0000256" key="7">
    <source>
        <dbReference type="ARBA" id="ARBA00023242"/>
    </source>
</evidence>
<keyword evidence="4 8" id="KW-0863">Zinc-finger</keyword>
<keyword evidence="12" id="KW-1185">Reference proteome</keyword>
<dbReference type="FunFam" id="3.30.160.60:FF:000100">
    <property type="entry name" value="Zinc finger 45-like"/>
    <property type="match status" value="1"/>
</dbReference>
<dbReference type="GO" id="GO:0003677">
    <property type="term" value="F:DNA binding"/>
    <property type="evidence" value="ECO:0007669"/>
    <property type="project" value="UniProtKB-KW"/>
</dbReference>
<evidence type="ECO:0000256" key="5">
    <source>
        <dbReference type="ARBA" id="ARBA00022833"/>
    </source>
</evidence>
<evidence type="ECO:0000256" key="9">
    <source>
        <dbReference type="SAM" id="MobiDB-lite"/>
    </source>
</evidence>
<feature type="domain" description="C2H2-type" evidence="10">
    <location>
        <begin position="234"/>
        <end position="261"/>
    </location>
</feature>
<feature type="compositionally biased region" description="Basic and acidic residues" evidence="9">
    <location>
        <begin position="149"/>
        <end position="161"/>
    </location>
</feature>
<dbReference type="GeneTree" id="ENSGT00940000154411"/>
<dbReference type="PANTHER" id="PTHR23235">
    <property type="entry name" value="KRUEPPEL-LIKE TRANSCRIPTION FACTOR"/>
    <property type="match status" value="1"/>
</dbReference>
<dbReference type="GO" id="GO:0010468">
    <property type="term" value="P:regulation of gene expression"/>
    <property type="evidence" value="ECO:0007669"/>
    <property type="project" value="UniProtKB-ARBA"/>
</dbReference>
<reference evidence="11" key="2">
    <citation type="submission" date="2025-09" db="UniProtKB">
        <authorList>
            <consortium name="Ensembl"/>
        </authorList>
    </citation>
    <scope>IDENTIFICATION</scope>
</reference>
<feature type="domain" description="C2H2-type" evidence="10">
    <location>
        <begin position="347"/>
        <end position="374"/>
    </location>
</feature>
<evidence type="ECO:0000256" key="6">
    <source>
        <dbReference type="ARBA" id="ARBA00023125"/>
    </source>
</evidence>
<comment type="subcellular location">
    <subcellularLocation>
        <location evidence="1">Nucleus</location>
    </subcellularLocation>
</comment>
<evidence type="ECO:0000313" key="12">
    <source>
        <dbReference type="Proteomes" id="UP000261340"/>
    </source>
</evidence>
<reference evidence="11" key="1">
    <citation type="submission" date="2025-08" db="UniProtKB">
        <authorList>
            <consortium name="Ensembl"/>
        </authorList>
    </citation>
    <scope>IDENTIFICATION</scope>
</reference>
<dbReference type="Proteomes" id="UP000261340">
    <property type="component" value="Unplaced"/>
</dbReference>
<feature type="region of interest" description="Disordered" evidence="9">
    <location>
        <begin position="133"/>
        <end position="207"/>
    </location>
</feature>
<dbReference type="GO" id="GO:0008270">
    <property type="term" value="F:zinc ion binding"/>
    <property type="evidence" value="ECO:0007669"/>
    <property type="project" value="UniProtKB-KW"/>
</dbReference>
<feature type="domain" description="C2H2-type" evidence="10">
    <location>
        <begin position="206"/>
        <end position="233"/>
    </location>
</feature>
<dbReference type="PROSITE" id="PS50157">
    <property type="entry name" value="ZINC_FINGER_C2H2_2"/>
    <property type="match status" value="6"/>
</dbReference>
<dbReference type="SUPFAM" id="SSF57667">
    <property type="entry name" value="beta-beta-alpha zinc fingers"/>
    <property type="match status" value="3"/>
</dbReference>
<evidence type="ECO:0000313" key="11">
    <source>
        <dbReference type="Ensembl" id="ENSACIP00000023087.1"/>
    </source>
</evidence>
<keyword evidence="3" id="KW-0677">Repeat</keyword>
<feature type="domain" description="C2H2-type" evidence="10">
    <location>
        <begin position="319"/>
        <end position="346"/>
    </location>
</feature>
<keyword evidence="5" id="KW-0862">Zinc</keyword>
<protein>
    <recommendedName>
        <fullName evidence="10">C2H2-type domain-containing protein</fullName>
    </recommendedName>
</protein>
<proteinExistence type="predicted"/>
<feature type="domain" description="C2H2-type" evidence="10">
    <location>
        <begin position="262"/>
        <end position="289"/>
    </location>
</feature>
<dbReference type="Gene3D" id="3.30.160.60">
    <property type="entry name" value="Classic Zinc Finger"/>
    <property type="match status" value="6"/>
</dbReference>
<dbReference type="InterPro" id="IPR036236">
    <property type="entry name" value="Znf_C2H2_sf"/>
</dbReference>
<dbReference type="FunFam" id="3.30.160.60:FF:000912">
    <property type="entry name" value="Zinc finger protein 660"/>
    <property type="match status" value="1"/>
</dbReference>
<dbReference type="FunFam" id="3.30.160.60:FF:000145">
    <property type="entry name" value="Zinc finger protein 574"/>
    <property type="match status" value="1"/>
</dbReference>
<dbReference type="Pfam" id="PF13465">
    <property type="entry name" value="zf-H2C2_2"/>
    <property type="match status" value="1"/>
</dbReference>